<accession>A0A3P8A2B9</accession>
<evidence type="ECO:0000313" key="2">
    <source>
        <dbReference type="Proteomes" id="UP000277204"/>
    </source>
</evidence>
<gene>
    <name evidence="1" type="ORF">SMRZ_LOCUS10499</name>
</gene>
<dbReference type="AlphaFoldDB" id="A0A3P8A2B9"/>
<evidence type="ECO:0000313" key="1">
    <source>
        <dbReference type="EMBL" id="VDO90637.1"/>
    </source>
</evidence>
<reference evidence="1 2" key="1">
    <citation type="submission" date="2018-11" db="EMBL/GenBank/DDBJ databases">
        <authorList>
            <consortium name="Pathogen Informatics"/>
        </authorList>
    </citation>
    <scope>NUCLEOTIDE SEQUENCE [LARGE SCALE GENOMIC DNA]</scope>
    <source>
        <strain evidence="1 2">Zambia</strain>
    </source>
</reference>
<dbReference type="Proteomes" id="UP000277204">
    <property type="component" value="Unassembled WGS sequence"/>
</dbReference>
<organism evidence="1 2">
    <name type="scientific">Schistosoma margrebowiei</name>
    <dbReference type="NCBI Taxonomy" id="48269"/>
    <lineage>
        <taxon>Eukaryota</taxon>
        <taxon>Metazoa</taxon>
        <taxon>Spiralia</taxon>
        <taxon>Lophotrochozoa</taxon>
        <taxon>Platyhelminthes</taxon>
        <taxon>Trematoda</taxon>
        <taxon>Digenea</taxon>
        <taxon>Strigeidida</taxon>
        <taxon>Schistosomatoidea</taxon>
        <taxon>Schistosomatidae</taxon>
        <taxon>Schistosoma</taxon>
    </lineage>
</organism>
<protein>
    <submittedName>
        <fullName evidence="1">Uncharacterized protein</fullName>
    </submittedName>
</protein>
<proteinExistence type="predicted"/>
<dbReference type="EMBL" id="UZAI01005462">
    <property type="protein sequence ID" value="VDO90637.1"/>
    <property type="molecule type" value="Genomic_DNA"/>
</dbReference>
<sequence length="34" mass="3662">MLIISSINRGECLIIYCLSTCKVLAGSSKRSKCA</sequence>
<keyword evidence="2" id="KW-1185">Reference proteome</keyword>
<name>A0A3P8A2B9_9TREM</name>